<dbReference type="STRING" id="676599.ARC20_15450"/>
<dbReference type="EMBL" id="LLXU01000126">
    <property type="protein sequence ID" value="KRG38033.1"/>
    <property type="molecule type" value="Genomic_DNA"/>
</dbReference>
<organism evidence="2 3">
    <name type="scientific">Stenotrophomonas panacihumi</name>
    <dbReference type="NCBI Taxonomy" id="676599"/>
    <lineage>
        <taxon>Bacteria</taxon>
        <taxon>Pseudomonadati</taxon>
        <taxon>Pseudomonadota</taxon>
        <taxon>Gammaproteobacteria</taxon>
        <taxon>Lysobacterales</taxon>
        <taxon>Lysobacteraceae</taxon>
        <taxon>Stenotrophomonas</taxon>
    </lineage>
</organism>
<evidence type="ECO:0000313" key="3">
    <source>
        <dbReference type="Proteomes" id="UP000051802"/>
    </source>
</evidence>
<dbReference type="RefSeq" id="WP_057648894.1">
    <property type="nucleotide sequence ID" value="NZ_LLXU01000126.1"/>
</dbReference>
<name>A0A0R0A9K9_9GAMM</name>
<protein>
    <submittedName>
        <fullName evidence="2">Uncharacterized protein</fullName>
    </submittedName>
</protein>
<dbReference type="Proteomes" id="UP000051802">
    <property type="component" value="Unassembled WGS sequence"/>
</dbReference>
<reference evidence="2 3" key="1">
    <citation type="submission" date="2015-10" db="EMBL/GenBank/DDBJ databases">
        <title>Genome sequencing and analysis of members of genus Stenotrophomonas.</title>
        <authorList>
            <person name="Patil P.P."/>
            <person name="Midha S."/>
            <person name="Patil P.B."/>
        </authorList>
    </citation>
    <scope>NUCLEOTIDE SEQUENCE [LARGE SCALE GENOMIC DNA]</scope>
    <source>
        <strain evidence="2 3">JCM 16536</strain>
    </source>
</reference>
<comment type="caution">
    <text evidence="2">The sequence shown here is derived from an EMBL/GenBank/DDBJ whole genome shotgun (WGS) entry which is preliminary data.</text>
</comment>
<proteinExistence type="predicted"/>
<sequence length="67" mass="7615">MRIFNDLLFHHGFVTNEELARKLAPGDAFPPPPEARGATHPHKHPRAQVRARQARLVRVLTALSPFR</sequence>
<gene>
    <name evidence="2" type="ORF">ARC20_15450</name>
</gene>
<evidence type="ECO:0000256" key="1">
    <source>
        <dbReference type="SAM" id="MobiDB-lite"/>
    </source>
</evidence>
<dbReference type="AlphaFoldDB" id="A0A0R0A9K9"/>
<keyword evidence="3" id="KW-1185">Reference proteome</keyword>
<dbReference type="OrthoDB" id="6054498at2"/>
<feature type="region of interest" description="Disordered" evidence="1">
    <location>
        <begin position="27"/>
        <end position="48"/>
    </location>
</feature>
<feature type="compositionally biased region" description="Basic residues" evidence="1">
    <location>
        <begin position="39"/>
        <end position="48"/>
    </location>
</feature>
<evidence type="ECO:0000313" key="2">
    <source>
        <dbReference type="EMBL" id="KRG38033.1"/>
    </source>
</evidence>
<accession>A0A0R0A9K9</accession>